<dbReference type="EMBL" id="AP027731">
    <property type="protein sequence ID" value="BDZ45496.1"/>
    <property type="molecule type" value="Genomic_DNA"/>
</dbReference>
<sequence length="145" mass="15034">MTVTVRPGVPNAAASSFLSGIVREPLAGHPSNAPVPPETLVAVTSPARTIDGLILAASATDEEWGPHTALTLPALTVSVGEIVESLSRVAGPDVAGLVGWEPDDAIARIVTSWPARFASTRARALGLDSDPDFDSIIRQYQEGLA</sequence>
<dbReference type="PANTHER" id="PTHR43103:SF3">
    <property type="entry name" value="ADP-L-GLYCERO-D-MANNO-HEPTOSE-6-EPIMERASE"/>
    <property type="match status" value="1"/>
</dbReference>
<organism evidence="1 2">
    <name type="scientific">Naasia aerilata</name>
    <dbReference type="NCBI Taxonomy" id="1162966"/>
    <lineage>
        <taxon>Bacteria</taxon>
        <taxon>Bacillati</taxon>
        <taxon>Actinomycetota</taxon>
        <taxon>Actinomycetes</taxon>
        <taxon>Micrococcales</taxon>
        <taxon>Microbacteriaceae</taxon>
        <taxon>Naasia</taxon>
    </lineage>
</organism>
<dbReference type="PANTHER" id="PTHR43103">
    <property type="entry name" value="NUCLEOSIDE-DIPHOSPHATE-SUGAR EPIMERASE"/>
    <property type="match status" value="1"/>
</dbReference>
<accession>A0ABM8GB98</accession>
<reference evidence="2" key="1">
    <citation type="journal article" date="2019" name="Int. J. Syst. Evol. Microbiol.">
        <title>The Global Catalogue of Microorganisms (GCM) 10K type strain sequencing project: providing services to taxonomists for standard genome sequencing and annotation.</title>
        <authorList>
            <consortium name="The Broad Institute Genomics Platform"/>
            <consortium name="The Broad Institute Genome Sequencing Center for Infectious Disease"/>
            <person name="Wu L."/>
            <person name="Ma J."/>
        </authorList>
    </citation>
    <scope>NUCLEOTIDE SEQUENCE [LARGE SCALE GENOMIC DNA]</scope>
    <source>
        <strain evidence="2">NBRC 108725</strain>
    </source>
</reference>
<evidence type="ECO:0000313" key="1">
    <source>
        <dbReference type="EMBL" id="BDZ45496.1"/>
    </source>
</evidence>
<evidence type="ECO:0008006" key="3">
    <source>
        <dbReference type="Google" id="ProtNLM"/>
    </source>
</evidence>
<evidence type="ECO:0000313" key="2">
    <source>
        <dbReference type="Proteomes" id="UP001321498"/>
    </source>
</evidence>
<dbReference type="Proteomes" id="UP001321498">
    <property type="component" value="Chromosome"/>
</dbReference>
<name>A0ABM8GB98_9MICO</name>
<dbReference type="RefSeq" id="WP_286278802.1">
    <property type="nucleotide sequence ID" value="NZ_AP027731.1"/>
</dbReference>
<gene>
    <name evidence="1" type="ORF">GCM10025866_14050</name>
</gene>
<keyword evidence="2" id="KW-1185">Reference proteome</keyword>
<proteinExistence type="predicted"/>
<dbReference type="Gene3D" id="3.40.50.720">
    <property type="entry name" value="NAD(P)-binding Rossmann-like Domain"/>
    <property type="match status" value="1"/>
</dbReference>
<protein>
    <recommendedName>
        <fullName evidence="3">NAD-dependent epimerase</fullName>
    </recommendedName>
</protein>